<evidence type="ECO:0000313" key="4">
    <source>
        <dbReference type="Proteomes" id="UP000678679"/>
    </source>
</evidence>
<gene>
    <name evidence="3" type="ORF">KMW28_05205</name>
</gene>
<dbReference type="InterPro" id="IPR001789">
    <property type="entry name" value="Sig_transdc_resp-reg_receiver"/>
</dbReference>
<dbReference type="PROSITE" id="PS50110">
    <property type="entry name" value="RESPONSE_REGULATORY"/>
    <property type="match status" value="1"/>
</dbReference>
<dbReference type="Gene3D" id="3.40.50.2300">
    <property type="match status" value="1"/>
</dbReference>
<dbReference type="AlphaFoldDB" id="A0AAX1N697"/>
<organism evidence="3 4">
    <name type="scientific">Flammeovirga yaeyamensis</name>
    <dbReference type="NCBI Taxonomy" id="367791"/>
    <lineage>
        <taxon>Bacteria</taxon>
        <taxon>Pseudomonadati</taxon>
        <taxon>Bacteroidota</taxon>
        <taxon>Cytophagia</taxon>
        <taxon>Cytophagales</taxon>
        <taxon>Flammeovirgaceae</taxon>
        <taxon>Flammeovirga</taxon>
    </lineage>
</organism>
<keyword evidence="1" id="KW-0597">Phosphoprotein</keyword>
<evidence type="ECO:0000256" key="1">
    <source>
        <dbReference type="PROSITE-ProRule" id="PRU00169"/>
    </source>
</evidence>
<sequence>MKRILLIDDDYPTNYYNEKMLKKVLENPVVIKMENAEEALTFLINEKEEKIDYIFLDINMPEMNGWEFLESYKKVPDSKKADTLIIMLTTSLNPHDRKKAEQDPLINDFLTKPLNKEKIEKIIST</sequence>
<keyword evidence="4" id="KW-1185">Reference proteome</keyword>
<dbReference type="SUPFAM" id="SSF52172">
    <property type="entry name" value="CheY-like"/>
    <property type="match status" value="1"/>
</dbReference>
<proteinExistence type="predicted"/>
<evidence type="ECO:0000259" key="2">
    <source>
        <dbReference type="PROSITE" id="PS50110"/>
    </source>
</evidence>
<dbReference type="Proteomes" id="UP000678679">
    <property type="component" value="Chromosome 1"/>
</dbReference>
<dbReference type="InterPro" id="IPR011006">
    <property type="entry name" value="CheY-like_superfamily"/>
</dbReference>
<dbReference type="InterPro" id="IPR052893">
    <property type="entry name" value="TCS_response_regulator"/>
</dbReference>
<accession>A0AAX1N697</accession>
<protein>
    <submittedName>
        <fullName evidence="3">Response regulator</fullName>
    </submittedName>
</protein>
<dbReference type="KEGG" id="fya:KMW28_05205"/>
<reference evidence="3 4" key="1">
    <citation type="submission" date="2021-05" db="EMBL/GenBank/DDBJ databases">
        <title>Comparative genomic studies on the polysaccharide-degrading batcterial strains of the Flammeovirga genus.</title>
        <authorList>
            <person name="Zewei F."/>
            <person name="Zheng Z."/>
            <person name="Yu L."/>
            <person name="Ruyue G."/>
            <person name="Yanhong M."/>
            <person name="Yuanyuan C."/>
            <person name="Jingyan G."/>
            <person name="Wenjun H."/>
        </authorList>
    </citation>
    <scope>NUCLEOTIDE SEQUENCE [LARGE SCALE GENOMIC DNA]</scope>
    <source>
        <strain evidence="3 4">NBRC:100898</strain>
    </source>
</reference>
<dbReference type="PANTHER" id="PTHR44520:SF2">
    <property type="entry name" value="RESPONSE REGULATOR RCP1"/>
    <property type="match status" value="1"/>
</dbReference>
<feature type="modified residue" description="4-aspartylphosphate" evidence="1">
    <location>
        <position position="57"/>
    </location>
</feature>
<dbReference type="GO" id="GO:0000160">
    <property type="term" value="P:phosphorelay signal transduction system"/>
    <property type="evidence" value="ECO:0007669"/>
    <property type="project" value="InterPro"/>
</dbReference>
<dbReference type="CDD" id="cd17546">
    <property type="entry name" value="REC_hyHK_CKI1_RcsC-like"/>
    <property type="match status" value="1"/>
</dbReference>
<name>A0AAX1N697_9BACT</name>
<dbReference type="Pfam" id="PF00072">
    <property type="entry name" value="Response_reg"/>
    <property type="match status" value="1"/>
</dbReference>
<dbReference type="SMART" id="SM00448">
    <property type="entry name" value="REC"/>
    <property type="match status" value="1"/>
</dbReference>
<dbReference type="PANTHER" id="PTHR44520">
    <property type="entry name" value="RESPONSE REGULATOR RCP1-RELATED"/>
    <property type="match status" value="1"/>
</dbReference>
<evidence type="ECO:0000313" key="3">
    <source>
        <dbReference type="EMBL" id="QWG02980.1"/>
    </source>
</evidence>
<dbReference type="EMBL" id="CP076132">
    <property type="protein sequence ID" value="QWG02980.1"/>
    <property type="molecule type" value="Genomic_DNA"/>
</dbReference>
<dbReference type="RefSeq" id="WP_169664444.1">
    <property type="nucleotide sequence ID" value="NZ_CP076132.1"/>
</dbReference>
<feature type="domain" description="Response regulatory" evidence="2">
    <location>
        <begin position="3"/>
        <end position="125"/>
    </location>
</feature>